<proteinExistence type="predicted"/>
<evidence type="ECO:0000313" key="1">
    <source>
        <dbReference type="EMBL" id="MEJ7137615.1"/>
    </source>
</evidence>
<name>A0ACC6P0A0_9BURK</name>
<protein>
    <submittedName>
        <fullName evidence="1">Uncharacterized protein</fullName>
    </submittedName>
</protein>
<accession>A0ACC6P0A0</accession>
<reference evidence="1" key="1">
    <citation type="submission" date="2023-10" db="EMBL/GenBank/DDBJ databases">
        <title>Amphibacter perezi, gen. nov., sp. nov. a novel taxa of the family Comamonadaceae, class Betaproteobacteria isolated from the skin microbiota of Pelophylax perezi from different populations.</title>
        <authorList>
            <person name="Costa S."/>
            <person name="Proenca D.N."/>
            <person name="Lopes I."/>
            <person name="Morais P.V."/>
        </authorList>
    </citation>
    <scope>NUCLEOTIDE SEQUENCE</scope>
    <source>
        <strain evidence="1">SL12-8</strain>
    </source>
</reference>
<sequence length="559" mass="60451">MSSNNSPALALQRDVLPLPRWALWLLCALYVVSGFWGRDPWRAADIDAYAAMLDMVRSGHWQPQLLGAPIEGGWLPYALGAAFIHVGEWLAPALSPWIWVRLPFIAVMGAMMALLWYSAYHLAREDAAQPQRFALGGEAGRIDYARAMADSALLALVATLGLLQLGHEVTPQLLQLLAVTLWMYGLARAPTQRGLALGALGGSGLILAASGAPVSAVALMLGALAIAARSSHAAVRRLLLPVALLLVPVLAVAGLTGAWAWRVRWSSSGTDLLKLLIWFTWPTLPMALVTLWRWRAFVLHRHVSVPLVLSAWALAQCLAMAGDQHALLLALPGLALLAAWSLPAVPRGLTALVDWFSVCFFSVAALAIWVIYSAMHLGWPAPIAANIDRLSSDYDVPFQAWALVLGGAVTLVWGALVVWRTGRHRPALWKSMVLPAGGVGACWLMLMSLWLPVLDYGRSPRPWAELVRAQITGPACLEVGLLSSDAQAALQVYGRPGWQLRRNPLHTCDSGVSGQPVWRLVPNPSRGAAPALPGWAATGQITRPTSRADTMILYRRLSF</sequence>
<evidence type="ECO:0000313" key="2">
    <source>
        <dbReference type="Proteomes" id="UP001364695"/>
    </source>
</evidence>
<keyword evidence="2" id="KW-1185">Reference proteome</keyword>
<dbReference type="EMBL" id="JAWDIE010000005">
    <property type="protein sequence ID" value="MEJ7137615.1"/>
    <property type="molecule type" value="Genomic_DNA"/>
</dbReference>
<organism evidence="1 2">
    <name type="scientific">Amphibiibacter pelophylacis</name>
    <dbReference type="NCBI Taxonomy" id="1799477"/>
    <lineage>
        <taxon>Bacteria</taxon>
        <taxon>Pseudomonadati</taxon>
        <taxon>Pseudomonadota</taxon>
        <taxon>Betaproteobacteria</taxon>
        <taxon>Burkholderiales</taxon>
        <taxon>Sphaerotilaceae</taxon>
        <taxon>Amphibiibacter</taxon>
    </lineage>
</organism>
<comment type="caution">
    <text evidence="1">The sequence shown here is derived from an EMBL/GenBank/DDBJ whole genome shotgun (WGS) entry which is preliminary data.</text>
</comment>
<gene>
    <name evidence="1" type="ORF">RV045_04105</name>
</gene>
<dbReference type="Proteomes" id="UP001364695">
    <property type="component" value="Unassembled WGS sequence"/>
</dbReference>